<protein>
    <submittedName>
        <fullName evidence="2">Uncharacterized protein</fullName>
    </submittedName>
</protein>
<dbReference type="EMBL" id="JXTB01000092">
    <property type="protein sequence ID" value="PON64950.1"/>
    <property type="molecule type" value="Genomic_DNA"/>
</dbReference>
<gene>
    <name evidence="2" type="ORF">PanWU01x14_121270</name>
</gene>
<accession>A0A2P5CV71</accession>
<dbReference type="AlphaFoldDB" id="A0A2P5CV71"/>
<evidence type="ECO:0000313" key="2">
    <source>
        <dbReference type="EMBL" id="PON64950.1"/>
    </source>
</evidence>
<keyword evidence="3" id="KW-1185">Reference proteome</keyword>
<feature type="region of interest" description="Disordered" evidence="1">
    <location>
        <begin position="60"/>
        <end position="80"/>
    </location>
</feature>
<dbReference type="Proteomes" id="UP000237105">
    <property type="component" value="Unassembled WGS sequence"/>
</dbReference>
<sequence>MRTLKLNVDVAIDKPNGVTVIEAVVRNHLGQVKGVAATRISSHLVGRAAARTSSLNGDWRYPSASSSSHPASASNAILKL</sequence>
<evidence type="ECO:0000313" key="3">
    <source>
        <dbReference type="Proteomes" id="UP000237105"/>
    </source>
</evidence>
<comment type="caution">
    <text evidence="2">The sequence shown here is derived from an EMBL/GenBank/DDBJ whole genome shotgun (WGS) entry which is preliminary data.</text>
</comment>
<evidence type="ECO:0000256" key="1">
    <source>
        <dbReference type="SAM" id="MobiDB-lite"/>
    </source>
</evidence>
<reference evidence="3" key="1">
    <citation type="submission" date="2016-06" db="EMBL/GenBank/DDBJ databases">
        <title>Parallel loss of symbiosis genes in relatives of nitrogen-fixing non-legume Parasponia.</title>
        <authorList>
            <person name="Van Velzen R."/>
            <person name="Holmer R."/>
            <person name="Bu F."/>
            <person name="Rutten L."/>
            <person name="Van Zeijl A."/>
            <person name="Liu W."/>
            <person name="Santuari L."/>
            <person name="Cao Q."/>
            <person name="Sharma T."/>
            <person name="Shen D."/>
            <person name="Roswanjaya Y."/>
            <person name="Wardhani T."/>
            <person name="Kalhor M.S."/>
            <person name="Jansen J."/>
            <person name="Van den Hoogen J."/>
            <person name="Gungor B."/>
            <person name="Hartog M."/>
            <person name="Hontelez J."/>
            <person name="Verver J."/>
            <person name="Yang W.-C."/>
            <person name="Schijlen E."/>
            <person name="Repin R."/>
            <person name="Schilthuizen M."/>
            <person name="Schranz E."/>
            <person name="Heidstra R."/>
            <person name="Miyata K."/>
            <person name="Fedorova E."/>
            <person name="Kohlen W."/>
            <person name="Bisseling T."/>
            <person name="Smit S."/>
            <person name="Geurts R."/>
        </authorList>
    </citation>
    <scope>NUCLEOTIDE SEQUENCE [LARGE SCALE GENOMIC DNA]</scope>
    <source>
        <strain evidence="3">cv. WU1-14</strain>
    </source>
</reference>
<feature type="compositionally biased region" description="Low complexity" evidence="1">
    <location>
        <begin position="63"/>
        <end position="80"/>
    </location>
</feature>
<organism evidence="2 3">
    <name type="scientific">Parasponia andersonii</name>
    <name type="common">Sponia andersonii</name>
    <dbReference type="NCBI Taxonomy" id="3476"/>
    <lineage>
        <taxon>Eukaryota</taxon>
        <taxon>Viridiplantae</taxon>
        <taxon>Streptophyta</taxon>
        <taxon>Embryophyta</taxon>
        <taxon>Tracheophyta</taxon>
        <taxon>Spermatophyta</taxon>
        <taxon>Magnoliopsida</taxon>
        <taxon>eudicotyledons</taxon>
        <taxon>Gunneridae</taxon>
        <taxon>Pentapetalae</taxon>
        <taxon>rosids</taxon>
        <taxon>fabids</taxon>
        <taxon>Rosales</taxon>
        <taxon>Cannabaceae</taxon>
        <taxon>Parasponia</taxon>
    </lineage>
</organism>
<proteinExistence type="predicted"/>
<name>A0A2P5CV71_PARAD</name>